<evidence type="ECO:0000313" key="3">
    <source>
        <dbReference type="Proteomes" id="UP001551675"/>
    </source>
</evidence>
<reference evidence="2 3" key="1">
    <citation type="submission" date="2024-06" db="EMBL/GenBank/DDBJ databases">
        <title>The Natural Products Discovery Center: Release of the First 8490 Sequenced Strains for Exploring Actinobacteria Biosynthetic Diversity.</title>
        <authorList>
            <person name="Kalkreuter E."/>
            <person name="Kautsar S.A."/>
            <person name="Yang D."/>
            <person name="Bader C.D."/>
            <person name="Teijaro C.N."/>
            <person name="Fluegel L."/>
            <person name="Davis C.M."/>
            <person name="Simpson J.R."/>
            <person name="Lauterbach L."/>
            <person name="Steele A.D."/>
            <person name="Gui C."/>
            <person name="Meng S."/>
            <person name="Li G."/>
            <person name="Viehrig K."/>
            <person name="Ye F."/>
            <person name="Su P."/>
            <person name="Kiefer A.F."/>
            <person name="Nichols A."/>
            <person name="Cepeda A.J."/>
            <person name="Yan W."/>
            <person name="Fan B."/>
            <person name="Jiang Y."/>
            <person name="Adhikari A."/>
            <person name="Zheng C.-J."/>
            <person name="Schuster L."/>
            <person name="Cowan T.M."/>
            <person name="Smanski M.J."/>
            <person name="Chevrette M.G."/>
            <person name="De Carvalho L.P.S."/>
            <person name="Shen B."/>
        </authorList>
    </citation>
    <scope>NUCLEOTIDE SEQUENCE [LARGE SCALE GENOMIC DNA]</scope>
    <source>
        <strain evidence="2 3">NPDC050100</strain>
    </source>
</reference>
<sequence>MSVDVRLRDVHEADLELFFEQEHDPETVRRSKFTPRARETFMTHWATKVLGDPTVLVRTVTVDGEAVGSVVAWWEDGRRFIGYGFDRRYWGQGIGTRALTLFLDMEKARPLFADPFAGNTGSVRLLEKCGFRRTGTVRHGEYEHIMLVLGEDRPRPSDPRHTP</sequence>
<dbReference type="InterPro" id="IPR000182">
    <property type="entry name" value="GNAT_dom"/>
</dbReference>
<evidence type="ECO:0000313" key="2">
    <source>
        <dbReference type="EMBL" id="MEV0972709.1"/>
    </source>
</evidence>
<dbReference type="GO" id="GO:0016740">
    <property type="term" value="F:transferase activity"/>
    <property type="evidence" value="ECO:0007669"/>
    <property type="project" value="UniProtKB-KW"/>
</dbReference>
<dbReference type="RefSeq" id="WP_358138029.1">
    <property type="nucleotide sequence ID" value="NZ_JBFALK010000018.1"/>
</dbReference>
<protein>
    <submittedName>
        <fullName evidence="2">GNAT family protein</fullName>
        <ecNumber evidence="2">2.-.-.-</ecNumber>
    </submittedName>
</protein>
<dbReference type="InterPro" id="IPR016181">
    <property type="entry name" value="Acyl_CoA_acyltransferase"/>
</dbReference>
<dbReference type="SUPFAM" id="SSF55729">
    <property type="entry name" value="Acyl-CoA N-acyltransferases (Nat)"/>
    <property type="match status" value="1"/>
</dbReference>
<proteinExistence type="predicted"/>
<organism evidence="2 3">
    <name type="scientific">Microtetraspora glauca</name>
    <dbReference type="NCBI Taxonomy" id="1996"/>
    <lineage>
        <taxon>Bacteria</taxon>
        <taxon>Bacillati</taxon>
        <taxon>Actinomycetota</taxon>
        <taxon>Actinomycetes</taxon>
        <taxon>Streptosporangiales</taxon>
        <taxon>Streptosporangiaceae</taxon>
        <taxon>Microtetraspora</taxon>
    </lineage>
</organism>
<dbReference type="Gene3D" id="3.40.630.30">
    <property type="match status" value="1"/>
</dbReference>
<dbReference type="PROSITE" id="PS51186">
    <property type="entry name" value="GNAT"/>
    <property type="match status" value="1"/>
</dbReference>
<dbReference type="Proteomes" id="UP001551675">
    <property type="component" value="Unassembled WGS sequence"/>
</dbReference>
<dbReference type="PANTHER" id="PTHR43328:SF1">
    <property type="entry name" value="N-ACETYLTRANSFERASE DOMAIN-CONTAINING PROTEIN"/>
    <property type="match status" value="1"/>
</dbReference>
<feature type="domain" description="N-acetyltransferase" evidence="1">
    <location>
        <begin position="5"/>
        <end position="154"/>
    </location>
</feature>
<evidence type="ECO:0000259" key="1">
    <source>
        <dbReference type="PROSITE" id="PS51186"/>
    </source>
</evidence>
<accession>A0ABV3GM41</accession>
<gene>
    <name evidence="2" type="ORF">AB0I59_29240</name>
</gene>
<dbReference type="Pfam" id="PF13302">
    <property type="entry name" value="Acetyltransf_3"/>
    <property type="match status" value="1"/>
</dbReference>
<comment type="caution">
    <text evidence="2">The sequence shown here is derived from an EMBL/GenBank/DDBJ whole genome shotgun (WGS) entry which is preliminary data.</text>
</comment>
<dbReference type="EC" id="2.-.-.-" evidence="2"/>
<keyword evidence="3" id="KW-1185">Reference proteome</keyword>
<dbReference type="PANTHER" id="PTHR43328">
    <property type="entry name" value="ACETYLTRANSFERASE-RELATED"/>
    <property type="match status" value="1"/>
</dbReference>
<keyword evidence="2" id="KW-0808">Transferase</keyword>
<name>A0ABV3GM41_MICGL</name>
<dbReference type="EMBL" id="JBFALK010000018">
    <property type="protein sequence ID" value="MEV0972709.1"/>
    <property type="molecule type" value="Genomic_DNA"/>
</dbReference>